<dbReference type="Pfam" id="PF13432">
    <property type="entry name" value="TPR_16"/>
    <property type="match status" value="4"/>
</dbReference>
<dbReference type="Proteomes" id="UP000295210">
    <property type="component" value="Unassembled WGS sequence"/>
</dbReference>
<dbReference type="PROSITE" id="PS51257">
    <property type="entry name" value="PROKAR_LIPOPROTEIN"/>
    <property type="match status" value="1"/>
</dbReference>
<organism evidence="3 4">
    <name type="scientific">Acidipila rosea</name>
    <dbReference type="NCBI Taxonomy" id="768535"/>
    <lineage>
        <taxon>Bacteria</taxon>
        <taxon>Pseudomonadati</taxon>
        <taxon>Acidobacteriota</taxon>
        <taxon>Terriglobia</taxon>
        <taxon>Terriglobales</taxon>
        <taxon>Acidobacteriaceae</taxon>
        <taxon>Acidipila</taxon>
    </lineage>
</organism>
<accession>A0A4R1LBM9</accession>
<protein>
    <submittedName>
        <fullName evidence="3">Tetratricopeptide repeat protein</fullName>
    </submittedName>
</protein>
<dbReference type="InterPro" id="IPR011990">
    <property type="entry name" value="TPR-like_helical_dom_sf"/>
</dbReference>
<dbReference type="EMBL" id="SMGK01000001">
    <property type="protein sequence ID" value="TCK75772.1"/>
    <property type="molecule type" value="Genomic_DNA"/>
</dbReference>
<evidence type="ECO:0000256" key="1">
    <source>
        <dbReference type="PROSITE-ProRule" id="PRU00339"/>
    </source>
</evidence>
<evidence type="ECO:0000256" key="2">
    <source>
        <dbReference type="SAM" id="SignalP"/>
    </source>
</evidence>
<feature type="repeat" description="TPR" evidence="1">
    <location>
        <begin position="233"/>
        <end position="266"/>
    </location>
</feature>
<dbReference type="RefSeq" id="WP_131991871.1">
    <property type="nucleotide sequence ID" value="NZ_SMGK01000001.1"/>
</dbReference>
<evidence type="ECO:0000313" key="3">
    <source>
        <dbReference type="EMBL" id="TCK75772.1"/>
    </source>
</evidence>
<reference evidence="3 4" key="1">
    <citation type="submission" date="2019-03" db="EMBL/GenBank/DDBJ databases">
        <title>Genomic Encyclopedia of Type Strains, Phase IV (KMG-IV): sequencing the most valuable type-strain genomes for metagenomic binning, comparative biology and taxonomic classification.</title>
        <authorList>
            <person name="Goeker M."/>
        </authorList>
    </citation>
    <scope>NUCLEOTIDE SEQUENCE [LARGE SCALE GENOMIC DNA]</scope>
    <source>
        <strain evidence="3 4">DSM 103428</strain>
    </source>
</reference>
<keyword evidence="4" id="KW-1185">Reference proteome</keyword>
<dbReference type="AlphaFoldDB" id="A0A4R1LBM9"/>
<dbReference type="PROSITE" id="PS50005">
    <property type="entry name" value="TPR"/>
    <property type="match status" value="2"/>
</dbReference>
<dbReference type="InterPro" id="IPR019734">
    <property type="entry name" value="TPR_rpt"/>
</dbReference>
<gene>
    <name evidence="3" type="ORF">C7378_0764</name>
</gene>
<feature type="repeat" description="TPR" evidence="1">
    <location>
        <begin position="68"/>
        <end position="101"/>
    </location>
</feature>
<feature type="chain" id="PRO_5020358847" evidence="2">
    <location>
        <begin position="25"/>
        <end position="395"/>
    </location>
</feature>
<proteinExistence type="predicted"/>
<comment type="caution">
    <text evidence="3">The sequence shown here is derived from an EMBL/GenBank/DDBJ whole genome shotgun (WGS) entry which is preliminary data.</text>
</comment>
<dbReference type="Gene3D" id="1.25.40.10">
    <property type="entry name" value="Tetratricopeptide repeat domain"/>
    <property type="match status" value="3"/>
</dbReference>
<dbReference type="PANTHER" id="PTHR12558">
    <property type="entry name" value="CELL DIVISION CYCLE 16,23,27"/>
    <property type="match status" value="1"/>
</dbReference>
<dbReference type="OrthoDB" id="112534at2"/>
<name>A0A4R1LBM9_9BACT</name>
<dbReference type="SUPFAM" id="SSF48452">
    <property type="entry name" value="TPR-like"/>
    <property type="match status" value="2"/>
</dbReference>
<keyword evidence="1" id="KW-0802">TPR repeat</keyword>
<dbReference type="SMART" id="SM00028">
    <property type="entry name" value="TPR"/>
    <property type="match status" value="9"/>
</dbReference>
<keyword evidence="2" id="KW-0732">Signal</keyword>
<sequence length="395" mass="42898">MFTLKTGILLSGAALLGCCGTALGYQVQASQAQLQSLFAQAGAAMQSGHPELAEKYLKQATVVAPDLPQAFLDLGMTQLKEGKLAEAKASIEKSLQIDPTLAGAHLFMGIANYQTNHIPEAIHDLELEATANPDNAEAEMWLGIVELKSGHPEKATGPLDRAAELAPKDVNVLDYRGQAHMQVAKDSYAQMYHLDPGSWRVHRLNAQIAAQAEQHKNAIDEYLAAIKIAPGEADLYEGLGEEYRKTGAVDLAENAFAEQLKLTPGNPVAMYDLGSVRVDRGEEEKGVPLLEQVVKLYGAPTVADYYLARGLASEGKNAEAIAEFKRACEVQGEVQRRAWYELAQIYRKAGQTAEAHQALLKYQQLRQEADKASAKQVADWRKLNEANSHAGVAPE</sequence>
<dbReference type="PANTHER" id="PTHR12558:SF13">
    <property type="entry name" value="CELL DIVISION CYCLE PROTEIN 27 HOMOLOG"/>
    <property type="match status" value="1"/>
</dbReference>
<evidence type="ECO:0000313" key="4">
    <source>
        <dbReference type="Proteomes" id="UP000295210"/>
    </source>
</evidence>
<feature type="signal peptide" evidence="2">
    <location>
        <begin position="1"/>
        <end position="24"/>
    </location>
</feature>